<keyword evidence="13" id="KW-1185">Reference proteome</keyword>
<evidence type="ECO:0000256" key="4">
    <source>
        <dbReference type="ARBA" id="ARBA00022679"/>
    </source>
</evidence>
<proteinExistence type="inferred from homology"/>
<dbReference type="PROSITE" id="PS00379">
    <property type="entry name" value="CDP_ALCOHOL_P_TRANSF"/>
    <property type="match status" value="1"/>
</dbReference>
<evidence type="ECO:0000256" key="3">
    <source>
        <dbReference type="ARBA" id="ARBA00022516"/>
    </source>
</evidence>
<keyword evidence="10" id="KW-1208">Phospholipid metabolism</keyword>
<dbReference type="GO" id="GO:0046474">
    <property type="term" value="P:glycerophospholipid biosynthetic process"/>
    <property type="evidence" value="ECO:0007669"/>
    <property type="project" value="TreeGrafter"/>
</dbReference>
<evidence type="ECO:0000256" key="9">
    <source>
        <dbReference type="ARBA" id="ARBA00023209"/>
    </source>
</evidence>
<dbReference type="Gene3D" id="1.20.120.1760">
    <property type="match status" value="1"/>
</dbReference>
<dbReference type="PATRIC" id="fig|1391654.3.peg.6485"/>
<keyword evidence="9" id="KW-0594">Phospholipid biosynthesis</keyword>
<dbReference type="InterPro" id="IPR048254">
    <property type="entry name" value="CDP_ALCOHOL_P_TRANSF_CS"/>
</dbReference>
<evidence type="ECO:0000313" key="12">
    <source>
        <dbReference type="EMBL" id="AKU99732.1"/>
    </source>
</evidence>
<evidence type="ECO:0000256" key="8">
    <source>
        <dbReference type="ARBA" id="ARBA00023136"/>
    </source>
</evidence>
<keyword evidence="8" id="KW-0472">Membrane</keyword>
<dbReference type="InterPro" id="IPR050324">
    <property type="entry name" value="CDP-alcohol_PTase-I"/>
</dbReference>
<evidence type="ECO:0000256" key="10">
    <source>
        <dbReference type="ARBA" id="ARBA00023264"/>
    </source>
</evidence>
<dbReference type="GO" id="GO:0016780">
    <property type="term" value="F:phosphotransferase activity, for other substituted phosphate groups"/>
    <property type="evidence" value="ECO:0007669"/>
    <property type="project" value="InterPro"/>
</dbReference>
<evidence type="ECO:0000256" key="1">
    <source>
        <dbReference type="ARBA" id="ARBA00004141"/>
    </source>
</evidence>
<dbReference type="PANTHER" id="PTHR14269:SF11">
    <property type="entry name" value="CDP-DIACYLGLYCEROL--GLYCEROL-3-PHOSPHATE 3-PHOSPHATIDYLTRANSFERASE"/>
    <property type="match status" value="1"/>
</dbReference>
<sequence>MSAYRSRDLLLLPNLLSALRLPLAAAFPFAARRERARFGLAVVALAGLTDVLDGFFARRLGQATAIGAVVDGVADKAFAAMVLGTLVERRKLSPKTALLLATRELAELPLALLVYARRKSEPEDTDHKANTLGKIATAFELLTVVAILLGVRKRAPLLGTTAALGALAGASYWRRELRITRQREDDFLRTTRS</sequence>
<protein>
    <submittedName>
        <fullName evidence="12">CDP-diacylglycerol--glycerol-3-phosphate 3-phosphatidyltransferase</fullName>
    </submittedName>
</protein>
<evidence type="ECO:0000256" key="11">
    <source>
        <dbReference type="RuleBase" id="RU003750"/>
    </source>
</evidence>
<keyword evidence="5" id="KW-0812">Transmembrane</keyword>
<keyword evidence="7" id="KW-0443">Lipid metabolism</keyword>
<comment type="similarity">
    <text evidence="2 11">Belongs to the CDP-alcohol phosphatidyltransferase class-I family.</text>
</comment>
<dbReference type="EMBL" id="CP012333">
    <property type="protein sequence ID" value="AKU99732.1"/>
    <property type="molecule type" value="Genomic_DNA"/>
</dbReference>
<reference evidence="12 13" key="1">
    <citation type="submission" date="2015-08" db="EMBL/GenBank/DDBJ databases">
        <authorList>
            <person name="Babu N.S."/>
            <person name="Beckwith C.J."/>
            <person name="Beseler K.G."/>
            <person name="Brison A."/>
            <person name="Carone J.V."/>
            <person name="Caskin T.P."/>
            <person name="Diamond M."/>
            <person name="Durham M.E."/>
            <person name="Foxe J.M."/>
            <person name="Go M."/>
            <person name="Henderson B.A."/>
            <person name="Jones I.B."/>
            <person name="McGettigan J.A."/>
            <person name="Micheletti S.J."/>
            <person name="Nasrallah M.E."/>
            <person name="Ortiz D."/>
            <person name="Piller C.R."/>
            <person name="Privatt S.R."/>
            <person name="Schneider S.L."/>
            <person name="Sharp S."/>
            <person name="Smith T.C."/>
            <person name="Stanton J.D."/>
            <person name="Ullery H.E."/>
            <person name="Wilson R.J."/>
            <person name="Serrano M.G."/>
            <person name="Buck G."/>
            <person name="Lee V."/>
            <person name="Wang Y."/>
            <person name="Carvalho R."/>
            <person name="Voegtly L."/>
            <person name="Shi R."/>
            <person name="Duckworth R."/>
            <person name="Johnson A."/>
            <person name="Loviza R."/>
            <person name="Walstead R."/>
            <person name="Shah Z."/>
            <person name="Kiflezghi M."/>
            <person name="Wade K."/>
            <person name="Ball S.L."/>
            <person name="Bradley K.W."/>
            <person name="Asai D.J."/>
            <person name="Bowman C.A."/>
            <person name="Russell D.A."/>
            <person name="Pope W.H."/>
            <person name="Jacobs-Sera D."/>
            <person name="Hendrix R.W."/>
            <person name="Hatfull G.F."/>
        </authorList>
    </citation>
    <scope>NUCLEOTIDE SEQUENCE [LARGE SCALE GENOMIC DNA]</scope>
    <source>
        <strain evidence="12 13">DSM 27648</strain>
    </source>
</reference>
<dbReference type="AlphaFoldDB" id="A0A0K1Q1X0"/>
<dbReference type="RefSeq" id="WP_169927963.1">
    <property type="nucleotide sequence ID" value="NZ_CP012333.1"/>
</dbReference>
<dbReference type="GO" id="GO:0016020">
    <property type="term" value="C:membrane"/>
    <property type="evidence" value="ECO:0007669"/>
    <property type="project" value="UniProtKB-SubCell"/>
</dbReference>
<dbReference type="STRING" id="1391654.AKJ09_06396"/>
<organism evidence="12 13">
    <name type="scientific">Labilithrix luteola</name>
    <dbReference type="NCBI Taxonomy" id="1391654"/>
    <lineage>
        <taxon>Bacteria</taxon>
        <taxon>Pseudomonadati</taxon>
        <taxon>Myxococcota</taxon>
        <taxon>Polyangia</taxon>
        <taxon>Polyangiales</taxon>
        <taxon>Labilitrichaceae</taxon>
        <taxon>Labilithrix</taxon>
    </lineage>
</organism>
<keyword evidence="4 11" id="KW-0808">Transferase</keyword>
<dbReference type="PANTHER" id="PTHR14269">
    <property type="entry name" value="CDP-DIACYLGLYCEROL--GLYCEROL-3-PHOSPHATE 3-PHOSPHATIDYLTRANSFERASE-RELATED"/>
    <property type="match status" value="1"/>
</dbReference>
<keyword evidence="3" id="KW-0444">Lipid biosynthesis</keyword>
<dbReference type="InterPro" id="IPR043130">
    <property type="entry name" value="CDP-OH_PTrfase_TM_dom"/>
</dbReference>
<dbReference type="InterPro" id="IPR000462">
    <property type="entry name" value="CDP-OH_P_trans"/>
</dbReference>
<dbReference type="Proteomes" id="UP000064967">
    <property type="component" value="Chromosome"/>
</dbReference>
<keyword evidence="6" id="KW-1133">Transmembrane helix</keyword>
<dbReference type="KEGG" id="llu:AKJ09_06396"/>
<evidence type="ECO:0000256" key="5">
    <source>
        <dbReference type="ARBA" id="ARBA00022692"/>
    </source>
</evidence>
<evidence type="ECO:0000256" key="7">
    <source>
        <dbReference type="ARBA" id="ARBA00023098"/>
    </source>
</evidence>
<gene>
    <name evidence="12" type="ORF">AKJ09_06396</name>
</gene>
<comment type="subcellular location">
    <subcellularLocation>
        <location evidence="1">Membrane</location>
        <topology evidence="1">Multi-pass membrane protein</topology>
    </subcellularLocation>
</comment>
<evidence type="ECO:0000313" key="13">
    <source>
        <dbReference type="Proteomes" id="UP000064967"/>
    </source>
</evidence>
<evidence type="ECO:0000256" key="2">
    <source>
        <dbReference type="ARBA" id="ARBA00010441"/>
    </source>
</evidence>
<name>A0A0K1Q1X0_9BACT</name>
<evidence type="ECO:0000256" key="6">
    <source>
        <dbReference type="ARBA" id="ARBA00022989"/>
    </source>
</evidence>
<accession>A0A0K1Q1X0</accession>
<dbReference type="Pfam" id="PF01066">
    <property type="entry name" value="CDP-OH_P_transf"/>
    <property type="match status" value="1"/>
</dbReference>